<dbReference type="EMBL" id="CP103423">
    <property type="protein sequence ID" value="UWD34273.1"/>
    <property type="molecule type" value="Genomic_DNA"/>
</dbReference>
<dbReference type="SMART" id="SM00316">
    <property type="entry name" value="S1"/>
    <property type="match status" value="2"/>
</dbReference>
<feature type="domain" description="S1 motif" evidence="9">
    <location>
        <begin position="609"/>
        <end position="687"/>
    </location>
</feature>
<dbReference type="PANTHER" id="PTHR23355">
    <property type="entry name" value="RIBONUCLEASE"/>
    <property type="match status" value="1"/>
</dbReference>
<keyword evidence="4 8" id="KW-0540">Nuclease</keyword>
<name>A0ABY5TUE3_9BACT</name>
<dbReference type="NCBIfam" id="TIGR00358">
    <property type="entry name" value="3_prime_RNase"/>
    <property type="match status" value="1"/>
</dbReference>
<dbReference type="Pfam" id="PF00575">
    <property type="entry name" value="S1"/>
    <property type="match status" value="1"/>
</dbReference>
<dbReference type="InterPro" id="IPR022966">
    <property type="entry name" value="RNase_II/R_CS"/>
</dbReference>
<evidence type="ECO:0000313" key="11">
    <source>
        <dbReference type="Proteomes" id="UP001058364"/>
    </source>
</evidence>
<dbReference type="Pfam" id="PF00773">
    <property type="entry name" value="RNB"/>
    <property type="match status" value="1"/>
</dbReference>
<evidence type="ECO:0000256" key="8">
    <source>
        <dbReference type="HAMAP-Rule" id="MF_01895"/>
    </source>
</evidence>
<dbReference type="Pfam" id="PF08206">
    <property type="entry name" value="OB_RNB"/>
    <property type="match status" value="1"/>
</dbReference>
<dbReference type="PROSITE" id="PS50126">
    <property type="entry name" value="S1"/>
    <property type="match status" value="1"/>
</dbReference>
<dbReference type="SMART" id="SM00955">
    <property type="entry name" value="RNB"/>
    <property type="match status" value="1"/>
</dbReference>
<dbReference type="InterPro" id="IPR012340">
    <property type="entry name" value="NA-bd_OB-fold"/>
</dbReference>
<comment type="similarity">
    <text evidence="8">Belongs to the RNR ribonuclease family. RNase R subfamily.</text>
</comment>
<evidence type="ECO:0000256" key="2">
    <source>
        <dbReference type="ARBA" id="ARBA00004496"/>
    </source>
</evidence>
<reference evidence="10" key="1">
    <citation type="submission" date="2022-08" db="EMBL/GenBank/DDBJ databases">
        <title>Complete genome sequence of Mycoplasma molare type strain H 542.</title>
        <authorList>
            <person name="Spergser J."/>
        </authorList>
    </citation>
    <scope>NUCLEOTIDE SEQUENCE</scope>
    <source>
        <strain evidence="10">H 542</strain>
    </source>
</reference>
<dbReference type="InterPro" id="IPR001900">
    <property type="entry name" value="RNase_II/R"/>
</dbReference>
<evidence type="ECO:0000256" key="1">
    <source>
        <dbReference type="ARBA" id="ARBA00001849"/>
    </source>
</evidence>
<dbReference type="SUPFAM" id="SSF50249">
    <property type="entry name" value="Nucleic acid-binding proteins"/>
    <property type="match status" value="3"/>
</dbReference>
<comment type="function">
    <text evidence="8">3'-5' exoribonuclease that releases 5'-nucleoside monophosphates and is involved in maturation of structured RNAs.</text>
</comment>
<evidence type="ECO:0000259" key="9">
    <source>
        <dbReference type="PROSITE" id="PS50126"/>
    </source>
</evidence>
<dbReference type="PROSITE" id="PS01175">
    <property type="entry name" value="RIBONUCLEASE_II"/>
    <property type="match status" value="1"/>
</dbReference>
<dbReference type="InterPro" id="IPR004476">
    <property type="entry name" value="RNase_II/RNase_R"/>
</dbReference>
<dbReference type="Gene3D" id="2.40.50.140">
    <property type="entry name" value="Nucleic acid-binding proteins"/>
    <property type="match status" value="2"/>
</dbReference>
<evidence type="ECO:0000256" key="4">
    <source>
        <dbReference type="ARBA" id="ARBA00022722"/>
    </source>
</evidence>
<dbReference type="InterPro" id="IPR003029">
    <property type="entry name" value="S1_domain"/>
</dbReference>
<dbReference type="InterPro" id="IPR013223">
    <property type="entry name" value="RNase_B_OB_dom"/>
</dbReference>
<comment type="subcellular location">
    <subcellularLocation>
        <location evidence="2 8">Cytoplasm</location>
    </subcellularLocation>
</comment>
<keyword evidence="6 8" id="KW-0269">Exonuclease</keyword>
<dbReference type="EC" id="3.1.13.1" evidence="8"/>
<dbReference type="NCBIfam" id="TIGR02063">
    <property type="entry name" value="RNase_R"/>
    <property type="match status" value="1"/>
</dbReference>
<comment type="catalytic activity">
    <reaction evidence="1 8">
        <text>Exonucleolytic cleavage in the 3'- to 5'-direction to yield nucleoside 5'-phosphates.</text>
        <dbReference type="EC" id="3.1.13.1"/>
    </reaction>
</comment>
<sequence length="687" mass="80543">MKNFNIKEIQTLAQKNEINYLSLVKKLNIDRKFNKEFSIFLNEMLKKNLLFCKNDFYFYKKEAIKIKGEFSLNNRGFGFIKTENEESYFVPKFYTLNSLDGDIVEATCFQEENKEGLFCAINKILERSDKQYFGYIKVNNGFFDFTPFDSKIQSRFRWFKKYSFFPHEVVKVKIIEIKNNYIIIDLVDRFGDLNSPFKDIELAIEKSEVNHIFSKEVLEKAKQIPQDIKNENIENRVDLRNEVIVTIDGEDTKDFDDAISIKKTENGEFILSVHIADVSYYVKENDDVDLEARKRGTSVYLADRVIPMLPFELSTGICSLNPKVDRFTITMECQINSKGENTWVKFYPSIINSYKRLTYNQVNDFYEGKIDFDENINTLLNNAKELAEIIRKYKKGQGFIDFEFEESKVILDENGKTIDIVIRDRNTSENMIEDFMVRANENIAEFMSKKGLPFIYRIHPVPEAEKIDSFNHILKSLNIDVKIPYTDSPIIFANVMEKIKDINFDNFIKINLLRTMQKAIYSDKNIGHFGLASKFYTHFTSPIRRYPDLIVHRLLREFIFENKKENIDYFKNELEEISLKNSLSEQSAISLEREVLGIKIAEFYEDKINEEFDAQIVSIKKFGFFVEMKNGSSALVHVSTLPGIDYEMDENEIFLKNKDNVFKVGQWVKIKIESVSKFEGKINAILK</sequence>
<dbReference type="RefSeq" id="WP_036450194.1">
    <property type="nucleotide sequence ID" value="NZ_CP103423.1"/>
</dbReference>
<evidence type="ECO:0000313" key="10">
    <source>
        <dbReference type="EMBL" id="UWD34273.1"/>
    </source>
</evidence>
<dbReference type="InterPro" id="IPR050180">
    <property type="entry name" value="RNR_Ribonuclease"/>
</dbReference>
<protein>
    <recommendedName>
        <fullName evidence="8">Ribonuclease R</fullName>
        <shortName evidence="8">RNase R</shortName>
        <ecNumber evidence="8">3.1.13.1</ecNumber>
    </recommendedName>
</protein>
<organism evidence="10 11">
    <name type="scientific">Mesomycoplasma molare</name>
    <dbReference type="NCBI Taxonomy" id="171288"/>
    <lineage>
        <taxon>Bacteria</taxon>
        <taxon>Bacillati</taxon>
        <taxon>Mycoplasmatota</taxon>
        <taxon>Mycoplasmoidales</taxon>
        <taxon>Metamycoplasmataceae</taxon>
        <taxon>Mesomycoplasma</taxon>
    </lineage>
</organism>
<evidence type="ECO:0000256" key="7">
    <source>
        <dbReference type="ARBA" id="ARBA00022884"/>
    </source>
</evidence>
<evidence type="ECO:0000256" key="3">
    <source>
        <dbReference type="ARBA" id="ARBA00022490"/>
    </source>
</evidence>
<dbReference type="Proteomes" id="UP001058364">
    <property type="component" value="Chromosome"/>
</dbReference>
<keyword evidence="5 8" id="KW-0378">Hydrolase</keyword>
<accession>A0ABY5TUE3</accession>
<evidence type="ECO:0000256" key="5">
    <source>
        <dbReference type="ARBA" id="ARBA00022801"/>
    </source>
</evidence>
<dbReference type="InterPro" id="IPR011805">
    <property type="entry name" value="RNase_R"/>
</dbReference>
<proteinExistence type="inferred from homology"/>
<evidence type="ECO:0000256" key="6">
    <source>
        <dbReference type="ARBA" id="ARBA00022839"/>
    </source>
</evidence>
<keyword evidence="3 8" id="KW-0963">Cytoplasm</keyword>
<keyword evidence="11" id="KW-1185">Reference proteome</keyword>
<dbReference type="HAMAP" id="MF_01895">
    <property type="entry name" value="RNase_R"/>
    <property type="match status" value="1"/>
</dbReference>
<keyword evidence="7 8" id="KW-0694">RNA-binding</keyword>
<dbReference type="PANTHER" id="PTHR23355:SF9">
    <property type="entry name" value="DIS3-LIKE EXONUCLEASE 2"/>
    <property type="match status" value="1"/>
</dbReference>
<gene>
    <name evidence="8 10" type="primary">rnr</name>
    <name evidence="10" type="ORF">NX772_00360</name>
</gene>